<proteinExistence type="predicted"/>
<accession>A0A626QEC5</accession>
<gene>
    <name evidence="2" type="ORF">F9O61_24190</name>
</gene>
<comment type="caution">
    <text evidence="2">The sequence shown here is derived from an EMBL/GenBank/DDBJ whole genome shotgun (WGS) entry which is preliminary data.</text>
</comment>
<reference evidence="2" key="1">
    <citation type="submission" date="2019-10" db="EMBL/GenBank/DDBJ databases">
        <authorList>
            <person name="Ashton P.M."/>
            <person name="Dallman T."/>
            <person name="Nair S."/>
            <person name="De Pinna E."/>
            <person name="Peters T."/>
            <person name="Grant K."/>
        </authorList>
    </citation>
    <scope>NUCLEOTIDE SEQUENCE</scope>
    <source>
        <strain evidence="2">810089</strain>
    </source>
</reference>
<feature type="compositionally biased region" description="Low complexity" evidence="1">
    <location>
        <begin position="140"/>
        <end position="161"/>
    </location>
</feature>
<dbReference type="AlphaFoldDB" id="A0A626QEC5"/>
<feature type="compositionally biased region" description="Polar residues" evidence="1">
    <location>
        <begin position="109"/>
        <end position="127"/>
    </location>
</feature>
<dbReference type="CDD" id="cd16431">
    <property type="entry name" value="IcmE"/>
    <property type="match status" value="1"/>
</dbReference>
<sequence>SSNVNNRWFSRIILPAVANGLGRTGQLYADSNSQMIITDGGNAYRSTGTPDGKAVAGTIIGGMGEQAGRVLADDAARLPIKQVTVDRNQLIGIQFVAPVYESDCGENMENASAEQVQQQATPTLSSVQPQQMPQPPAPNYPQQNFPSYPGYGYGTNNPYYR</sequence>
<dbReference type="EMBL" id="AALMOO010000082">
    <property type="protein sequence ID" value="EDB1725259.1"/>
    <property type="molecule type" value="Genomic_DNA"/>
</dbReference>
<evidence type="ECO:0000313" key="2">
    <source>
        <dbReference type="EMBL" id="EDB1725259.1"/>
    </source>
</evidence>
<dbReference type="InterPro" id="IPR049855">
    <property type="entry name" value="DotG/IcmE-like_C"/>
</dbReference>
<name>A0A626QEC5_SALET</name>
<evidence type="ECO:0000256" key="1">
    <source>
        <dbReference type="SAM" id="MobiDB-lite"/>
    </source>
</evidence>
<protein>
    <submittedName>
        <fullName evidence="2">TraO</fullName>
    </submittedName>
</protein>
<feature type="region of interest" description="Disordered" evidence="1">
    <location>
        <begin position="109"/>
        <end position="161"/>
    </location>
</feature>
<feature type="non-terminal residue" evidence="2">
    <location>
        <position position="1"/>
    </location>
</feature>
<organism evidence="2">
    <name type="scientific">Salmonella enterica subsp. enterica serovar Stanley</name>
    <dbReference type="NCBI Taxonomy" id="192953"/>
    <lineage>
        <taxon>Bacteria</taxon>
        <taxon>Pseudomonadati</taxon>
        <taxon>Pseudomonadota</taxon>
        <taxon>Gammaproteobacteria</taxon>
        <taxon>Enterobacterales</taxon>
        <taxon>Enterobacteriaceae</taxon>
        <taxon>Salmonella</taxon>
    </lineage>
</organism>